<sequence>MVLKYLIFICLLICCSSEFSPELARIVEGEVLGIEKVPWQVSLLYKGTHYCGGVIYDNEIILTAAHCVVGYSTSKLTVRAGSTISTCGGQLVSVAKILLHEDYSDSRHSNDIAVILLTDRLSFNNAVQAIELARRSPAHGGMAFVSGWGALDECREQFSDHLRGTQLKIVGREQCASEQYGYGEMAAIDTICTYAPGKDAGGGDSGGPLVYKNELVGLVSWGIGCGQNDYPGIFADVAYHREWILNAIRRVRNLKINQI</sequence>
<dbReference type="InterPro" id="IPR009003">
    <property type="entry name" value="Peptidase_S1_PA"/>
</dbReference>
<feature type="signal peptide" evidence="13">
    <location>
        <begin position="1"/>
        <end position="17"/>
    </location>
</feature>
<feature type="chain" id="PRO_5026696159" description="trypsin" evidence="13">
    <location>
        <begin position="18"/>
        <end position="259"/>
    </location>
</feature>
<gene>
    <name evidence="16" type="primary">LOC115633083</name>
</gene>
<organism evidence="15 16">
    <name type="scientific">Drosophila lebanonensis</name>
    <name type="common">Fruit fly</name>
    <name type="synonym">Scaptodrosophila lebanonensis</name>
    <dbReference type="NCBI Taxonomy" id="7225"/>
    <lineage>
        <taxon>Eukaryota</taxon>
        <taxon>Metazoa</taxon>
        <taxon>Ecdysozoa</taxon>
        <taxon>Arthropoda</taxon>
        <taxon>Hexapoda</taxon>
        <taxon>Insecta</taxon>
        <taxon>Pterygota</taxon>
        <taxon>Neoptera</taxon>
        <taxon>Endopterygota</taxon>
        <taxon>Diptera</taxon>
        <taxon>Brachycera</taxon>
        <taxon>Muscomorpha</taxon>
        <taxon>Ephydroidea</taxon>
        <taxon>Drosophilidae</taxon>
        <taxon>Scaptodrosophila</taxon>
    </lineage>
</organism>
<dbReference type="GO" id="GO:0005576">
    <property type="term" value="C:extracellular region"/>
    <property type="evidence" value="ECO:0007669"/>
    <property type="project" value="UniProtKB-SubCell"/>
</dbReference>
<feature type="domain" description="Peptidase S1" evidence="14">
    <location>
        <begin position="26"/>
        <end position="249"/>
    </location>
</feature>
<keyword evidence="7 12" id="KW-0720">Serine protease</keyword>
<evidence type="ECO:0000256" key="8">
    <source>
        <dbReference type="ARBA" id="ARBA00023145"/>
    </source>
</evidence>
<evidence type="ECO:0000256" key="1">
    <source>
        <dbReference type="ARBA" id="ARBA00004239"/>
    </source>
</evidence>
<protein>
    <recommendedName>
        <fullName evidence="11">trypsin</fullName>
        <ecNumber evidence="11">3.4.21.4</ecNumber>
    </recommendedName>
</protein>
<dbReference type="GeneID" id="115633083"/>
<dbReference type="Proteomes" id="UP000504634">
    <property type="component" value="Unplaced"/>
</dbReference>
<evidence type="ECO:0000313" key="16">
    <source>
        <dbReference type="RefSeq" id="XP_030386318.1"/>
    </source>
</evidence>
<evidence type="ECO:0000259" key="14">
    <source>
        <dbReference type="PROSITE" id="PS50240"/>
    </source>
</evidence>
<dbReference type="PROSITE" id="PS00135">
    <property type="entry name" value="TRYPSIN_SER"/>
    <property type="match status" value="1"/>
</dbReference>
<dbReference type="SMART" id="SM00020">
    <property type="entry name" value="Tryp_SPc"/>
    <property type="match status" value="1"/>
</dbReference>
<evidence type="ECO:0000256" key="3">
    <source>
        <dbReference type="ARBA" id="ARBA00022525"/>
    </source>
</evidence>
<evidence type="ECO:0000256" key="11">
    <source>
        <dbReference type="ARBA" id="ARBA00038868"/>
    </source>
</evidence>
<dbReference type="PANTHER" id="PTHR24276">
    <property type="entry name" value="POLYSERASE-RELATED"/>
    <property type="match status" value="1"/>
</dbReference>
<dbReference type="InterPro" id="IPR001314">
    <property type="entry name" value="Peptidase_S1A"/>
</dbReference>
<comment type="catalytic activity">
    <reaction evidence="10">
        <text>Preferential cleavage: Arg-|-Xaa, Lys-|-Xaa.</text>
        <dbReference type="EC" id="3.4.21.4"/>
    </reaction>
</comment>
<dbReference type="PANTHER" id="PTHR24276:SF91">
    <property type="entry name" value="AT26814P-RELATED"/>
    <property type="match status" value="1"/>
</dbReference>
<keyword evidence="5 13" id="KW-0732">Signal</keyword>
<dbReference type="GO" id="GO:0004252">
    <property type="term" value="F:serine-type endopeptidase activity"/>
    <property type="evidence" value="ECO:0007669"/>
    <property type="project" value="UniProtKB-EC"/>
</dbReference>
<keyword evidence="15" id="KW-1185">Reference proteome</keyword>
<dbReference type="FunFam" id="2.40.10.10:FF:000077">
    <property type="entry name" value="Predicted protein"/>
    <property type="match status" value="1"/>
</dbReference>
<evidence type="ECO:0000256" key="13">
    <source>
        <dbReference type="SAM" id="SignalP"/>
    </source>
</evidence>
<dbReference type="PROSITE" id="PS50240">
    <property type="entry name" value="TRYPSIN_DOM"/>
    <property type="match status" value="1"/>
</dbReference>
<dbReference type="RefSeq" id="XP_030386318.1">
    <property type="nucleotide sequence ID" value="XM_030530458.1"/>
</dbReference>
<reference evidence="16" key="1">
    <citation type="submission" date="2025-08" db="UniProtKB">
        <authorList>
            <consortium name="RefSeq"/>
        </authorList>
    </citation>
    <scope>IDENTIFICATION</scope>
    <source>
        <strain evidence="16">11010-0011.00</strain>
        <tissue evidence="16">Whole body</tissue>
    </source>
</reference>
<name>A0A6J2UFZ0_DROLE</name>
<evidence type="ECO:0000256" key="4">
    <source>
        <dbReference type="ARBA" id="ARBA00022670"/>
    </source>
</evidence>
<evidence type="ECO:0000256" key="12">
    <source>
        <dbReference type="RuleBase" id="RU363034"/>
    </source>
</evidence>
<dbReference type="Pfam" id="PF00089">
    <property type="entry name" value="Trypsin"/>
    <property type="match status" value="1"/>
</dbReference>
<keyword evidence="8" id="KW-0865">Zymogen</keyword>
<dbReference type="EC" id="3.4.21.4" evidence="11"/>
<dbReference type="PROSITE" id="PS00134">
    <property type="entry name" value="TRYPSIN_HIS"/>
    <property type="match status" value="1"/>
</dbReference>
<dbReference type="AlphaFoldDB" id="A0A6J2UFZ0"/>
<dbReference type="InterPro" id="IPR043504">
    <property type="entry name" value="Peptidase_S1_PA_chymotrypsin"/>
</dbReference>
<dbReference type="SUPFAM" id="SSF50494">
    <property type="entry name" value="Trypsin-like serine proteases"/>
    <property type="match status" value="1"/>
</dbReference>
<dbReference type="InterPro" id="IPR050430">
    <property type="entry name" value="Peptidase_S1"/>
</dbReference>
<comment type="similarity">
    <text evidence="2">Belongs to the peptidase S1 family.</text>
</comment>
<evidence type="ECO:0000256" key="7">
    <source>
        <dbReference type="ARBA" id="ARBA00022825"/>
    </source>
</evidence>
<evidence type="ECO:0000256" key="9">
    <source>
        <dbReference type="ARBA" id="ARBA00023157"/>
    </source>
</evidence>
<accession>A0A6J2UFZ0</accession>
<dbReference type="InterPro" id="IPR001254">
    <property type="entry name" value="Trypsin_dom"/>
</dbReference>
<evidence type="ECO:0000313" key="15">
    <source>
        <dbReference type="Proteomes" id="UP000504634"/>
    </source>
</evidence>
<keyword evidence="6 12" id="KW-0378">Hydrolase</keyword>
<evidence type="ECO:0000256" key="2">
    <source>
        <dbReference type="ARBA" id="ARBA00007664"/>
    </source>
</evidence>
<evidence type="ECO:0000256" key="10">
    <source>
        <dbReference type="ARBA" id="ARBA00036320"/>
    </source>
</evidence>
<dbReference type="Gene3D" id="2.40.10.10">
    <property type="entry name" value="Trypsin-like serine proteases"/>
    <property type="match status" value="1"/>
</dbReference>
<comment type="subcellular location">
    <subcellularLocation>
        <location evidence="1">Secreted</location>
        <location evidence="1">Extracellular space</location>
    </subcellularLocation>
</comment>
<dbReference type="PRINTS" id="PR00722">
    <property type="entry name" value="CHYMOTRYPSIN"/>
</dbReference>
<dbReference type="InterPro" id="IPR018114">
    <property type="entry name" value="TRYPSIN_HIS"/>
</dbReference>
<evidence type="ECO:0000256" key="5">
    <source>
        <dbReference type="ARBA" id="ARBA00022729"/>
    </source>
</evidence>
<keyword evidence="9" id="KW-1015">Disulfide bond</keyword>
<dbReference type="OrthoDB" id="10059102at2759"/>
<proteinExistence type="inferred from homology"/>
<dbReference type="InterPro" id="IPR033116">
    <property type="entry name" value="TRYPSIN_SER"/>
</dbReference>
<keyword evidence="3" id="KW-0964">Secreted</keyword>
<keyword evidence="4 12" id="KW-0645">Protease</keyword>
<evidence type="ECO:0000256" key="6">
    <source>
        <dbReference type="ARBA" id="ARBA00022801"/>
    </source>
</evidence>
<dbReference type="GO" id="GO:0006508">
    <property type="term" value="P:proteolysis"/>
    <property type="evidence" value="ECO:0007669"/>
    <property type="project" value="UniProtKB-KW"/>
</dbReference>
<dbReference type="CDD" id="cd00190">
    <property type="entry name" value="Tryp_SPc"/>
    <property type="match status" value="1"/>
</dbReference>